<protein>
    <submittedName>
        <fullName evidence="1">Uncharacterized protein</fullName>
    </submittedName>
</protein>
<dbReference type="EMBL" id="JARBDR010000918">
    <property type="protein sequence ID" value="KAJ8301734.1"/>
    <property type="molecule type" value="Genomic_DNA"/>
</dbReference>
<sequence length="113" mass="13259">MESPGLTFTIHCTQIKQPDFRINCYYRINLHLHNHLPHGEDENKGVKAIVLRQSRSFTKLQPKKSSDVKPLPTRVTFQKMDSKKQKDAQQNECLFCKDLKKSFFKSISRKPKK</sequence>
<keyword evidence="2" id="KW-1185">Reference proteome</keyword>
<evidence type="ECO:0000313" key="1">
    <source>
        <dbReference type="EMBL" id="KAJ8301734.1"/>
    </source>
</evidence>
<proteinExistence type="predicted"/>
<reference evidence="1 2" key="1">
    <citation type="submission" date="2022-12" db="EMBL/GenBank/DDBJ databases">
        <title>Chromosome-level genome of Tegillarca granosa.</title>
        <authorList>
            <person name="Kim J."/>
        </authorList>
    </citation>
    <scope>NUCLEOTIDE SEQUENCE [LARGE SCALE GENOMIC DNA]</scope>
    <source>
        <strain evidence="1">Teg-2019</strain>
        <tissue evidence="1">Adductor muscle</tissue>
    </source>
</reference>
<gene>
    <name evidence="1" type="ORF">KUTeg_020721</name>
</gene>
<organism evidence="1 2">
    <name type="scientific">Tegillarca granosa</name>
    <name type="common">Malaysian cockle</name>
    <name type="synonym">Anadara granosa</name>
    <dbReference type="NCBI Taxonomy" id="220873"/>
    <lineage>
        <taxon>Eukaryota</taxon>
        <taxon>Metazoa</taxon>
        <taxon>Spiralia</taxon>
        <taxon>Lophotrochozoa</taxon>
        <taxon>Mollusca</taxon>
        <taxon>Bivalvia</taxon>
        <taxon>Autobranchia</taxon>
        <taxon>Pteriomorphia</taxon>
        <taxon>Arcoida</taxon>
        <taxon>Arcoidea</taxon>
        <taxon>Arcidae</taxon>
        <taxon>Tegillarca</taxon>
    </lineage>
</organism>
<accession>A0ABQ9E8T1</accession>
<comment type="caution">
    <text evidence="1">The sequence shown here is derived from an EMBL/GenBank/DDBJ whole genome shotgun (WGS) entry which is preliminary data.</text>
</comment>
<name>A0ABQ9E8T1_TEGGR</name>
<dbReference type="Proteomes" id="UP001217089">
    <property type="component" value="Unassembled WGS sequence"/>
</dbReference>
<evidence type="ECO:0000313" key="2">
    <source>
        <dbReference type="Proteomes" id="UP001217089"/>
    </source>
</evidence>